<dbReference type="InterPro" id="IPR009057">
    <property type="entry name" value="Homeodomain-like_sf"/>
</dbReference>
<accession>A0A1C3MYX7</accession>
<keyword evidence="2 4" id="KW-0238">DNA-binding</keyword>
<feature type="DNA-binding region" description="H-T-H motif" evidence="4">
    <location>
        <begin position="47"/>
        <end position="66"/>
    </location>
</feature>
<gene>
    <name evidence="7" type="ORF">GA0070620_0970</name>
</gene>
<proteinExistence type="predicted"/>
<evidence type="ECO:0000256" key="1">
    <source>
        <dbReference type="ARBA" id="ARBA00023015"/>
    </source>
</evidence>
<feature type="region of interest" description="Disordered" evidence="5">
    <location>
        <begin position="1"/>
        <end position="21"/>
    </location>
</feature>
<evidence type="ECO:0000256" key="5">
    <source>
        <dbReference type="SAM" id="MobiDB-lite"/>
    </source>
</evidence>
<dbReference type="Gene3D" id="1.10.10.60">
    <property type="entry name" value="Homeodomain-like"/>
    <property type="match status" value="1"/>
</dbReference>
<keyword evidence="1" id="KW-0805">Transcription regulation</keyword>
<dbReference type="SUPFAM" id="SSF46689">
    <property type="entry name" value="Homeodomain-like"/>
    <property type="match status" value="1"/>
</dbReference>
<protein>
    <submittedName>
        <fullName evidence="7">Transcriptional regulator, TetR family</fullName>
    </submittedName>
</protein>
<dbReference type="GO" id="GO:0000976">
    <property type="term" value="F:transcription cis-regulatory region binding"/>
    <property type="evidence" value="ECO:0007669"/>
    <property type="project" value="TreeGrafter"/>
</dbReference>
<dbReference type="PRINTS" id="PR00455">
    <property type="entry name" value="HTHTETR"/>
</dbReference>
<evidence type="ECO:0000256" key="2">
    <source>
        <dbReference type="ARBA" id="ARBA00023125"/>
    </source>
</evidence>
<name>A0A1C3MYX7_9ACTN</name>
<dbReference type="GO" id="GO:0003700">
    <property type="term" value="F:DNA-binding transcription factor activity"/>
    <property type="evidence" value="ECO:0007669"/>
    <property type="project" value="TreeGrafter"/>
</dbReference>
<evidence type="ECO:0000256" key="4">
    <source>
        <dbReference type="PROSITE-ProRule" id="PRU00335"/>
    </source>
</evidence>
<dbReference type="Pfam" id="PF00440">
    <property type="entry name" value="TetR_N"/>
    <property type="match status" value="1"/>
</dbReference>
<evidence type="ECO:0000313" key="7">
    <source>
        <dbReference type="EMBL" id="SBV25494.1"/>
    </source>
</evidence>
<dbReference type="OrthoDB" id="5242520at2"/>
<dbReference type="InterPro" id="IPR036271">
    <property type="entry name" value="Tet_transcr_reg_TetR-rel_C_sf"/>
</dbReference>
<dbReference type="InterPro" id="IPR001647">
    <property type="entry name" value="HTH_TetR"/>
</dbReference>
<evidence type="ECO:0000313" key="8">
    <source>
        <dbReference type="Proteomes" id="UP000199393"/>
    </source>
</evidence>
<dbReference type="PANTHER" id="PTHR30055">
    <property type="entry name" value="HTH-TYPE TRANSCRIPTIONAL REGULATOR RUTR"/>
    <property type="match status" value="1"/>
</dbReference>
<dbReference type="GO" id="GO:0045892">
    <property type="term" value="P:negative regulation of DNA-templated transcription"/>
    <property type="evidence" value="ECO:0007669"/>
    <property type="project" value="UniProtKB-ARBA"/>
</dbReference>
<evidence type="ECO:0000259" key="6">
    <source>
        <dbReference type="PROSITE" id="PS50977"/>
    </source>
</evidence>
<dbReference type="Proteomes" id="UP000199393">
    <property type="component" value="Chromosome I"/>
</dbReference>
<dbReference type="SUPFAM" id="SSF48498">
    <property type="entry name" value="Tetracyclin repressor-like, C-terminal domain"/>
    <property type="match status" value="1"/>
</dbReference>
<dbReference type="AlphaFoldDB" id="A0A1C3MYX7"/>
<dbReference type="InterPro" id="IPR049397">
    <property type="entry name" value="EthR_C"/>
</dbReference>
<reference evidence="8" key="1">
    <citation type="submission" date="2016-06" db="EMBL/GenBank/DDBJ databases">
        <authorList>
            <person name="Varghese N."/>
        </authorList>
    </citation>
    <scope>NUCLEOTIDE SEQUENCE [LARGE SCALE GENOMIC DNA]</scope>
    <source>
        <strain evidence="8">DSM 45344</strain>
    </source>
</reference>
<keyword evidence="3" id="KW-0804">Transcription</keyword>
<dbReference type="RefSeq" id="WP_091588745.1">
    <property type="nucleotide sequence ID" value="NZ_JBHRWG010000007.1"/>
</dbReference>
<dbReference type="PROSITE" id="PS50977">
    <property type="entry name" value="HTH_TETR_2"/>
    <property type="match status" value="1"/>
</dbReference>
<keyword evidence="8" id="KW-1185">Reference proteome</keyword>
<feature type="domain" description="HTH tetR-type" evidence="6">
    <location>
        <begin position="24"/>
        <end position="84"/>
    </location>
</feature>
<dbReference type="PATRIC" id="fig|307121.4.peg.998"/>
<dbReference type="InterPro" id="IPR050109">
    <property type="entry name" value="HTH-type_TetR-like_transc_reg"/>
</dbReference>
<organism evidence="7 8">
    <name type="scientific">Micromonospora krabiensis</name>
    <dbReference type="NCBI Taxonomy" id="307121"/>
    <lineage>
        <taxon>Bacteria</taxon>
        <taxon>Bacillati</taxon>
        <taxon>Actinomycetota</taxon>
        <taxon>Actinomycetes</taxon>
        <taxon>Micromonosporales</taxon>
        <taxon>Micromonosporaceae</taxon>
        <taxon>Micromonospora</taxon>
    </lineage>
</organism>
<evidence type="ECO:0000256" key="3">
    <source>
        <dbReference type="ARBA" id="ARBA00023163"/>
    </source>
</evidence>
<dbReference type="PANTHER" id="PTHR30055:SF184">
    <property type="entry name" value="HTH-TYPE TRANSCRIPTIONAL REGULATOR ETHR"/>
    <property type="match status" value="1"/>
</dbReference>
<dbReference type="Gene3D" id="1.10.357.10">
    <property type="entry name" value="Tetracycline Repressor, domain 2"/>
    <property type="match status" value="1"/>
</dbReference>
<sequence length="220" mass="23860">MTTVRVTGGGASPRGRRVARSTGDHRELAILRTAEALLERRAFPDISIDDLARGAGISRPTFYFYFPSKDAVLLTLLDRVTEEADAAAGDVLDHLAEDPRARWRQLIGRFHDTFRAHKAVAVACAQVRGTNAEVRQLWAAVLERWVQATETAIEAERRRGAAPGGSSARDLAIALNSMNERVMYAAFAADGPAVAAPDVVDVLLDVWLSAIYRSTAPPPA</sequence>
<dbReference type="STRING" id="307121.GA0070620_0970"/>
<dbReference type="Pfam" id="PF21313">
    <property type="entry name" value="EthR_C"/>
    <property type="match status" value="1"/>
</dbReference>
<dbReference type="EMBL" id="LT598496">
    <property type="protein sequence ID" value="SBV25494.1"/>
    <property type="molecule type" value="Genomic_DNA"/>
</dbReference>
<dbReference type="FunFam" id="1.10.10.60:FF:000141">
    <property type="entry name" value="TetR family transcriptional regulator"/>
    <property type="match status" value="1"/>
</dbReference>